<dbReference type="InterPro" id="IPR050087">
    <property type="entry name" value="AON_synthase_class-II"/>
</dbReference>
<name>B7G0K3_PHATC</name>
<proteinExistence type="inferred from homology"/>
<evidence type="ECO:0000256" key="1">
    <source>
        <dbReference type="ARBA" id="ARBA00001933"/>
    </source>
</evidence>
<evidence type="ECO:0000256" key="3">
    <source>
        <dbReference type="ARBA" id="ARBA00022679"/>
    </source>
</evidence>
<evidence type="ECO:0000259" key="5">
    <source>
        <dbReference type="Pfam" id="PF00155"/>
    </source>
</evidence>
<dbReference type="OrthoDB" id="2382073at2759"/>
<dbReference type="InterPro" id="IPR004839">
    <property type="entry name" value="Aminotransferase_I/II_large"/>
</dbReference>
<dbReference type="PANTHER" id="PTHR13693:SF77">
    <property type="entry name" value="8-AMINO-7-OXONONANOATE SYNTHASE"/>
    <property type="match status" value="1"/>
</dbReference>
<dbReference type="EMBL" id="CM000612">
    <property type="protein sequence ID" value="EEC48102.1"/>
    <property type="molecule type" value="Genomic_DNA"/>
</dbReference>
<reference evidence="7" key="2">
    <citation type="submission" date="2008-08" db="EMBL/GenBank/DDBJ databases">
        <authorList>
            <consortium name="Diatom Consortium"/>
            <person name="Grigoriev I."/>
            <person name="Grimwood J."/>
            <person name="Kuo A."/>
            <person name="Otillar R.P."/>
            <person name="Salamov A."/>
            <person name="Detter J.C."/>
            <person name="Lindquist E."/>
            <person name="Shapiro H."/>
            <person name="Lucas S."/>
            <person name="Glavina del Rio T."/>
            <person name="Pitluck S."/>
            <person name="Rokhsar D."/>
            <person name="Bowler C."/>
        </authorList>
    </citation>
    <scope>GENOME REANNOTATION</scope>
    <source>
        <strain evidence="7">CCAP 1055/1</strain>
    </source>
</reference>
<sequence>MRKALERRIQTGKLRQLPSLGTFTNDSTKHALPTGKVVDFSSNDYLGLAHSTTQHKLVQRTYNDLFAERPHDETEAPYATRAVLGATGSRLLSGDSGMFHDLESKLALLHRREAALLCNSGYDANLTMVSCLPCRIIVYDEYIHNSLHMGIRLWQQQSLTNSAADQQSTLRKQTFSFRHNNVEDLRSVLDSIVQDAPEIVILAESVYSMDGDVAPLHSLLDVALECNASVVVDEAHGLGVFGFRGLGVLSKEHQTLNSHPALLASIYTFGKAAGCHGAVICGSTILKSYLLNFGYPVIYSTSLPMHSLVSIDCAYDTMASTRGDSLRTHLFQLVQVFRSLLLSALNLHGASRTDLALSPSTSPIQALLIPGNATCAAICDTVHQLSRQQLRLYPIKSPTVPVGQERIRIVLHSHNCTSEVQWLVQLLTQALQSHGLLKTGPSSILAKL</sequence>
<dbReference type="AlphaFoldDB" id="B7G0K3"/>
<dbReference type="KEGG" id="pti:PHATRDRAFT_36165"/>
<dbReference type="PANTHER" id="PTHR13693">
    <property type="entry name" value="CLASS II AMINOTRANSFERASE/8-AMINO-7-OXONONANOATE SYNTHASE"/>
    <property type="match status" value="1"/>
</dbReference>
<dbReference type="eggNOG" id="KOG1360">
    <property type="taxonomic scope" value="Eukaryota"/>
</dbReference>
<accession>B7G0K3</accession>
<comment type="similarity">
    <text evidence="2">Belongs to the class-II pyridoxal-phosphate-dependent aminotransferase family. BioF subfamily.</text>
</comment>
<dbReference type="Proteomes" id="UP000000759">
    <property type="component" value="Chromosome 9"/>
</dbReference>
<gene>
    <name evidence="6" type="ORF">PHATRDRAFT_36165</name>
</gene>
<dbReference type="Gene3D" id="3.40.640.10">
    <property type="entry name" value="Type I PLP-dependent aspartate aminotransferase-like (Major domain)"/>
    <property type="match status" value="1"/>
</dbReference>
<evidence type="ECO:0000313" key="7">
    <source>
        <dbReference type="Proteomes" id="UP000000759"/>
    </source>
</evidence>
<dbReference type="GeneID" id="7201301"/>
<comment type="cofactor">
    <cofactor evidence="1">
        <name>pyridoxal 5'-phosphate</name>
        <dbReference type="ChEBI" id="CHEBI:597326"/>
    </cofactor>
</comment>
<dbReference type="HOGENOM" id="CLU_015846_3_0_1"/>
<feature type="domain" description="Aminotransferase class I/classII large" evidence="5">
    <location>
        <begin position="36"/>
        <end position="413"/>
    </location>
</feature>
<dbReference type="SUPFAM" id="SSF53383">
    <property type="entry name" value="PLP-dependent transferases"/>
    <property type="match status" value="1"/>
</dbReference>
<keyword evidence="4" id="KW-0663">Pyridoxal phosphate</keyword>
<dbReference type="GO" id="GO:0016740">
    <property type="term" value="F:transferase activity"/>
    <property type="evidence" value="ECO:0007669"/>
    <property type="project" value="UniProtKB-KW"/>
</dbReference>
<protein>
    <recommendedName>
        <fullName evidence="5">Aminotransferase class I/classII large domain-containing protein</fullName>
    </recommendedName>
</protein>
<dbReference type="InterPro" id="IPR015424">
    <property type="entry name" value="PyrdxlP-dep_Trfase"/>
</dbReference>
<dbReference type="STRING" id="556484.B7G0K3"/>
<dbReference type="InParanoid" id="B7G0K3"/>
<reference evidence="6 7" key="1">
    <citation type="journal article" date="2008" name="Nature">
        <title>The Phaeodactylum genome reveals the evolutionary history of diatom genomes.</title>
        <authorList>
            <person name="Bowler C."/>
            <person name="Allen A.E."/>
            <person name="Badger J.H."/>
            <person name="Grimwood J."/>
            <person name="Jabbari K."/>
            <person name="Kuo A."/>
            <person name="Maheswari U."/>
            <person name="Martens C."/>
            <person name="Maumus F."/>
            <person name="Otillar R.P."/>
            <person name="Rayko E."/>
            <person name="Salamov A."/>
            <person name="Vandepoele K."/>
            <person name="Beszteri B."/>
            <person name="Gruber A."/>
            <person name="Heijde M."/>
            <person name="Katinka M."/>
            <person name="Mock T."/>
            <person name="Valentin K."/>
            <person name="Verret F."/>
            <person name="Berges J.A."/>
            <person name="Brownlee C."/>
            <person name="Cadoret J.P."/>
            <person name="Chiovitti A."/>
            <person name="Choi C.J."/>
            <person name="Coesel S."/>
            <person name="De Martino A."/>
            <person name="Detter J.C."/>
            <person name="Durkin C."/>
            <person name="Falciatore A."/>
            <person name="Fournet J."/>
            <person name="Haruta M."/>
            <person name="Huysman M.J."/>
            <person name="Jenkins B.D."/>
            <person name="Jiroutova K."/>
            <person name="Jorgensen R.E."/>
            <person name="Joubert Y."/>
            <person name="Kaplan A."/>
            <person name="Kroger N."/>
            <person name="Kroth P.G."/>
            <person name="La Roche J."/>
            <person name="Lindquist E."/>
            <person name="Lommer M."/>
            <person name="Martin-Jezequel V."/>
            <person name="Lopez P.J."/>
            <person name="Lucas S."/>
            <person name="Mangogna M."/>
            <person name="McGinnis K."/>
            <person name="Medlin L.K."/>
            <person name="Montsant A."/>
            <person name="Oudot-Le Secq M.P."/>
            <person name="Napoli C."/>
            <person name="Obornik M."/>
            <person name="Parker M.S."/>
            <person name="Petit J.L."/>
            <person name="Porcel B.M."/>
            <person name="Poulsen N."/>
            <person name="Robison M."/>
            <person name="Rychlewski L."/>
            <person name="Rynearson T.A."/>
            <person name="Schmutz J."/>
            <person name="Shapiro H."/>
            <person name="Siaut M."/>
            <person name="Stanley M."/>
            <person name="Sussman M.R."/>
            <person name="Taylor A.R."/>
            <person name="Vardi A."/>
            <person name="von Dassow P."/>
            <person name="Vyverman W."/>
            <person name="Willis A."/>
            <person name="Wyrwicz L.S."/>
            <person name="Rokhsar D.S."/>
            <person name="Weissenbach J."/>
            <person name="Armbrust E.V."/>
            <person name="Green B.R."/>
            <person name="Van de Peer Y."/>
            <person name="Grigoriev I.V."/>
        </authorList>
    </citation>
    <scope>NUCLEOTIDE SEQUENCE [LARGE SCALE GENOMIC DNA]</scope>
    <source>
        <strain evidence="6 7">CCAP 1055/1</strain>
    </source>
</reference>
<dbReference type="GO" id="GO:0030170">
    <property type="term" value="F:pyridoxal phosphate binding"/>
    <property type="evidence" value="ECO:0007669"/>
    <property type="project" value="InterPro"/>
</dbReference>
<keyword evidence="7" id="KW-1185">Reference proteome</keyword>
<dbReference type="InterPro" id="IPR015422">
    <property type="entry name" value="PyrdxlP-dep_Trfase_small"/>
</dbReference>
<organism evidence="6 7">
    <name type="scientific">Phaeodactylum tricornutum (strain CCAP 1055/1)</name>
    <dbReference type="NCBI Taxonomy" id="556484"/>
    <lineage>
        <taxon>Eukaryota</taxon>
        <taxon>Sar</taxon>
        <taxon>Stramenopiles</taxon>
        <taxon>Ochrophyta</taxon>
        <taxon>Bacillariophyta</taxon>
        <taxon>Bacillariophyceae</taxon>
        <taxon>Bacillariophycidae</taxon>
        <taxon>Naviculales</taxon>
        <taxon>Phaeodactylaceae</taxon>
        <taxon>Phaeodactylum</taxon>
    </lineage>
</organism>
<evidence type="ECO:0000256" key="2">
    <source>
        <dbReference type="ARBA" id="ARBA00010008"/>
    </source>
</evidence>
<evidence type="ECO:0000256" key="4">
    <source>
        <dbReference type="ARBA" id="ARBA00022898"/>
    </source>
</evidence>
<dbReference type="InterPro" id="IPR015421">
    <property type="entry name" value="PyrdxlP-dep_Trfase_major"/>
</dbReference>
<evidence type="ECO:0000313" key="6">
    <source>
        <dbReference type="EMBL" id="EEC48102.1"/>
    </source>
</evidence>
<dbReference type="RefSeq" id="XP_002180694.1">
    <property type="nucleotide sequence ID" value="XM_002180658.1"/>
</dbReference>
<dbReference type="PaxDb" id="2850-Phatr36165"/>
<dbReference type="Pfam" id="PF00155">
    <property type="entry name" value="Aminotran_1_2"/>
    <property type="match status" value="1"/>
</dbReference>
<keyword evidence="3" id="KW-0808">Transferase</keyword>
<dbReference type="Gene3D" id="3.90.1150.10">
    <property type="entry name" value="Aspartate Aminotransferase, domain 1"/>
    <property type="match status" value="1"/>
</dbReference>